<evidence type="ECO:0000313" key="6">
    <source>
        <dbReference type="Proteomes" id="UP000053732"/>
    </source>
</evidence>
<evidence type="ECO:0000313" key="5">
    <source>
        <dbReference type="EMBL" id="CRL28757.1"/>
    </source>
</evidence>
<feature type="domain" description="FAD-binding" evidence="4">
    <location>
        <begin position="5"/>
        <end position="342"/>
    </location>
</feature>
<dbReference type="AlphaFoldDB" id="A0A0G4PQL7"/>
<evidence type="ECO:0000259" key="4">
    <source>
        <dbReference type="Pfam" id="PF01494"/>
    </source>
</evidence>
<keyword evidence="2" id="KW-0274">FAD</keyword>
<accession>A0A0G4PQL7</accession>
<name>A0A0G4PQL7_PENC3</name>
<dbReference type="GO" id="GO:0071949">
    <property type="term" value="F:FAD binding"/>
    <property type="evidence" value="ECO:0007669"/>
    <property type="project" value="InterPro"/>
</dbReference>
<organism evidence="5 6">
    <name type="scientific">Penicillium camemberti (strain FM 013)</name>
    <dbReference type="NCBI Taxonomy" id="1429867"/>
    <lineage>
        <taxon>Eukaryota</taxon>
        <taxon>Fungi</taxon>
        <taxon>Dikarya</taxon>
        <taxon>Ascomycota</taxon>
        <taxon>Pezizomycotina</taxon>
        <taxon>Eurotiomycetes</taxon>
        <taxon>Eurotiomycetidae</taxon>
        <taxon>Eurotiales</taxon>
        <taxon>Aspergillaceae</taxon>
        <taxon>Penicillium</taxon>
    </lineage>
</organism>
<dbReference type="PANTHER" id="PTHR46865">
    <property type="entry name" value="OXIDOREDUCTASE-RELATED"/>
    <property type="match status" value="1"/>
</dbReference>
<evidence type="ECO:0000256" key="1">
    <source>
        <dbReference type="ARBA" id="ARBA00022630"/>
    </source>
</evidence>
<dbReference type="PANTHER" id="PTHR46865:SF7">
    <property type="entry name" value="MONOOXYGENASE, PUTATIVE (AFU_ORTHOLOGUE AFUA_8G07040)-RELATED"/>
    <property type="match status" value="1"/>
</dbReference>
<proteinExistence type="predicted"/>
<reference evidence="5 6" key="1">
    <citation type="journal article" date="2014" name="Nat. Commun.">
        <title>Multiple recent horizontal transfers of a large genomic region in cheese making fungi.</title>
        <authorList>
            <person name="Cheeseman K."/>
            <person name="Ropars J."/>
            <person name="Renault P."/>
            <person name="Dupont J."/>
            <person name="Gouzy J."/>
            <person name="Branca A."/>
            <person name="Abraham A.L."/>
            <person name="Ceppi M."/>
            <person name="Conseiller E."/>
            <person name="Debuchy R."/>
            <person name="Malagnac F."/>
            <person name="Goarin A."/>
            <person name="Silar P."/>
            <person name="Lacoste S."/>
            <person name="Sallet E."/>
            <person name="Bensimon A."/>
            <person name="Giraud T."/>
            <person name="Brygoo Y."/>
        </authorList>
    </citation>
    <scope>NUCLEOTIDE SEQUENCE [LARGE SCALE GENOMIC DNA]</scope>
    <source>
        <strain evidence="6">FM 013</strain>
    </source>
</reference>
<dbReference type="Gene3D" id="3.50.50.60">
    <property type="entry name" value="FAD/NAD(P)-binding domain"/>
    <property type="match status" value="1"/>
</dbReference>
<dbReference type="Pfam" id="PF01494">
    <property type="entry name" value="FAD_binding_3"/>
    <property type="match status" value="1"/>
</dbReference>
<dbReference type="EMBL" id="HG793163">
    <property type="protein sequence ID" value="CRL28757.1"/>
    <property type="molecule type" value="Genomic_DNA"/>
</dbReference>
<dbReference type="InterPro" id="IPR002938">
    <property type="entry name" value="FAD-bd"/>
</dbReference>
<evidence type="ECO:0000256" key="2">
    <source>
        <dbReference type="ARBA" id="ARBA00022827"/>
    </source>
</evidence>
<keyword evidence="6" id="KW-1185">Reference proteome</keyword>
<dbReference type="SUPFAM" id="SSF51905">
    <property type="entry name" value="FAD/NAD(P)-binding domain"/>
    <property type="match status" value="1"/>
</dbReference>
<gene>
    <name evidence="5" type="ORF">PCAMFM013_S030g000044</name>
</gene>
<dbReference type="InterPro" id="IPR051704">
    <property type="entry name" value="FAD_aromatic-hydroxylase"/>
</dbReference>
<dbReference type="InterPro" id="IPR036188">
    <property type="entry name" value="FAD/NAD-bd_sf"/>
</dbReference>
<dbReference type="Proteomes" id="UP000053732">
    <property type="component" value="Unassembled WGS sequence"/>
</dbReference>
<dbReference type="PRINTS" id="PR00420">
    <property type="entry name" value="RNGMNOXGNASE"/>
</dbReference>
<evidence type="ECO:0000256" key="3">
    <source>
        <dbReference type="ARBA" id="ARBA00023002"/>
    </source>
</evidence>
<sequence length="429" mass="47391">MAPMKILISGAGITGNALAFWLSKLGHNVTIIERSPFLRASGLQIDLRSHGVEVMKRMGLEQAFKAHSIPEQGMQMVNKAGKRQAYFPANDSANVNLGFSTNFEIMRGDLCRIIYDVTKTRANYIFGTSIESFEENDKEKAINVRFANATEDRFDLVIGADGQGSRTRRMMLGSEAPDAFHPLNGLYVGYFTFPRPIKDGEGYIATTYTAPGRRGIMTRRHNAHEMQAYIGGRADSEQFKNRLQGNVAEQKEALKEMLQGAGWKTDEILESLKDADNFYCERMGLVKLDCWSRGRVTLVGDAAYCPSAMTGMGTTSGIVGAYVLAGEIGRHCGGPSEKDFLEGTDTTDLVVAALQAYEQKFRPFISQVQEGVSDDGGLWDRISATAFGVALMNHLMGIAAFLRLDVLSKFSADPVKDWKLPIYEELLRD</sequence>
<dbReference type="STRING" id="1429867.A0A0G4PQL7"/>
<protein>
    <submittedName>
        <fullName evidence="5">Aromatic-ring hydroxylase-like</fullName>
    </submittedName>
</protein>
<keyword evidence="3" id="KW-0560">Oxidoreductase</keyword>
<keyword evidence="1" id="KW-0285">Flavoprotein</keyword>
<dbReference type="GO" id="GO:0016491">
    <property type="term" value="F:oxidoreductase activity"/>
    <property type="evidence" value="ECO:0007669"/>
    <property type="project" value="UniProtKB-KW"/>
</dbReference>